<feature type="region of interest" description="Disordered" evidence="1">
    <location>
        <begin position="1"/>
        <end position="38"/>
    </location>
</feature>
<keyword evidence="3" id="KW-1185">Reference proteome</keyword>
<protein>
    <submittedName>
        <fullName evidence="2">Uncharacterized protein</fullName>
    </submittedName>
</protein>
<dbReference type="AlphaFoldDB" id="A0A8K0IR14"/>
<organism evidence="2 3">
    <name type="scientific">Cocos nucifera</name>
    <name type="common">Coconut palm</name>
    <dbReference type="NCBI Taxonomy" id="13894"/>
    <lineage>
        <taxon>Eukaryota</taxon>
        <taxon>Viridiplantae</taxon>
        <taxon>Streptophyta</taxon>
        <taxon>Embryophyta</taxon>
        <taxon>Tracheophyta</taxon>
        <taxon>Spermatophyta</taxon>
        <taxon>Magnoliopsida</taxon>
        <taxon>Liliopsida</taxon>
        <taxon>Arecaceae</taxon>
        <taxon>Arecoideae</taxon>
        <taxon>Cocoseae</taxon>
        <taxon>Attaleinae</taxon>
        <taxon>Cocos</taxon>
    </lineage>
</organism>
<gene>
    <name evidence="2" type="ORF">COCNU_12G000110</name>
</gene>
<sequence>MDVQAVEMLTKGLHAGKRKGKAPGEGSKKVRIDSSSSVAPTSATATFEIAESTEIVPTIEVGTIDGASVPPTSSSLATKDQVLELPTGGEKRKKRKEKKSTTVKVWCKAHPNELNDDDEDLGENPFYN</sequence>
<name>A0A8K0IR14_COCNU</name>
<dbReference type="Proteomes" id="UP000797356">
    <property type="component" value="Chromosome 12"/>
</dbReference>
<proteinExistence type="predicted"/>
<accession>A0A8K0IR14</accession>
<evidence type="ECO:0000256" key="1">
    <source>
        <dbReference type="SAM" id="MobiDB-lite"/>
    </source>
</evidence>
<feature type="region of interest" description="Disordered" evidence="1">
    <location>
        <begin position="66"/>
        <end position="102"/>
    </location>
</feature>
<feature type="region of interest" description="Disordered" evidence="1">
    <location>
        <begin position="109"/>
        <end position="128"/>
    </location>
</feature>
<dbReference type="EMBL" id="CM017883">
    <property type="protein sequence ID" value="KAG1365011.1"/>
    <property type="molecule type" value="Genomic_DNA"/>
</dbReference>
<evidence type="ECO:0000313" key="3">
    <source>
        <dbReference type="Proteomes" id="UP000797356"/>
    </source>
</evidence>
<reference evidence="2" key="2">
    <citation type="submission" date="2019-07" db="EMBL/GenBank/DDBJ databases">
        <authorList>
            <person name="Yang Y."/>
            <person name="Bocs S."/>
            <person name="Baudouin L."/>
        </authorList>
    </citation>
    <scope>NUCLEOTIDE SEQUENCE</scope>
    <source>
        <tissue evidence="2">Spear leaf of Hainan Tall coconut</tissue>
    </source>
</reference>
<comment type="caution">
    <text evidence="2">The sequence shown here is derived from an EMBL/GenBank/DDBJ whole genome shotgun (WGS) entry which is preliminary data.</text>
</comment>
<reference evidence="2" key="1">
    <citation type="journal article" date="2017" name="Gigascience">
        <title>The genome draft of coconut (Cocos nucifera).</title>
        <authorList>
            <person name="Xiao Y."/>
            <person name="Xu P."/>
            <person name="Fan H."/>
            <person name="Baudouin L."/>
            <person name="Xia W."/>
            <person name="Bocs S."/>
            <person name="Xu J."/>
            <person name="Li Q."/>
            <person name="Guo A."/>
            <person name="Zhou L."/>
            <person name="Li J."/>
            <person name="Wu Y."/>
            <person name="Ma Z."/>
            <person name="Armero A."/>
            <person name="Issali A.E."/>
            <person name="Liu N."/>
            <person name="Peng M."/>
            <person name="Yang Y."/>
        </authorList>
    </citation>
    <scope>NUCLEOTIDE SEQUENCE</scope>
    <source>
        <tissue evidence="2">Spear leaf of Hainan Tall coconut</tissue>
    </source>
</reference>
<evidence type="ECO:0000313" key="2">
    <source>
        <dbReference type="EMBL" id="KAG1365011.1"/>
    </source>
</evidence>